<evidence type="ECO:0000256" key="1">
    <source>
        <dbReference type="PROSITE-ProRule" id="PRU00983"/>
    </source>
</evidence>
<feature type="non-terminal residue" evidence="3">
    <location>
        <position position="250"/>
    </location>
</feature>
<dbReference type="Proteomes" id="UP001357485">
    <property type="component" value="Unassembled WGS sequence"/>
</dbReference>
<dbReference type="Pfam" id="PF23554">
    <property type="entry name" value="TPR_DOCK"/>
    <property type="match status" value="1"/>
</dbReference>
<evidence type="ECO:0000313" key="4">
    <source>
        <dbReference type="Proteomes" id="UP001357485"/>
    </source>
</evidence>
<name>A0ABR0LW91_9PEZI</name>
<keyword evidence="4" id="KW-1185">Reference proteome</keyword>
<dbReference type="GO" id="GO:0016301">
    <property type="term" value="F:kinase activity"/>
    <property type="evidence" value="ECO:0007669"/>
    <property type="project" value="UniProtKB-KW"/>
</dbReference>
<organism evidence="3 4">
    <name type="scientific">Cryomyces antarcticus</name>
    <dbReference type="NCBI Taxonomy" id="329879"/>
    <lineage>
        <taxon>Eukaryota</taxon>
        <taxon>Fungi</taxon>
        <taxon>Dikarya</taxon>
        <taxon>Ascomycota</taxon>
        <taxon>Pezizomycotina</taxon>
        <taxon>Dothideomycetes</taxon>
        <taxon>Dothideomycetes incertae sedis</taxon>
        <taxon>Cryomyces</taxon>
    </lineage>
</organism>
<reference evidence="3 4" key="1">
    <citation type="submission" date="2023-08" db="EMBL/GenBank/DDBJ databases">
        <title>Black Yeasts Isolated from many extreme environments.</title>
        <authorList>
            <person name="Coleine C."/>
            <person name="Stajich J.E."/>
            <person name="Selbmann L."/>
        </authorList>
    </citation>
    <scope>NUCLEOTIDE SEQUENCE [LARGE SCALE GENOMIC DNA]</scope>
    <source>
        <strain evidence="3 4">CCFEE 536</strain>
    </source>
</reference>
<dbReference type="PANTHER" id="PTHR45653:SF10">
    <property type="entry name" value="MYOBLAST CITY, ISOFORM B"/>
    <property type="match status" value="1"/>
</dbReference>
<dbReference type="InterPro" id="IPR035892">
    <property type="entry name" value="C2_domain_sf"/>
</dbReference>
<dbReference type="Pfam" id="PF14429">
    <property type="entry name" value="DOCK-C2"/>
    <property type="match status" value="1"/>
</dbReference>
<keyword evidence="3" id="KW-0808">Transferase</keyword>
<dbReference type="Gene3D" id="2.60.40.150">
    <property type="entry name" value="C2 domain"/>
    <property type="match status" value="1"/>
</dbReference>
<dbReference type="InterPro" id="IPR027007">
    <property type="entry name" value="C2_DOCK-type_domain"/>
</dbReference>
<comment type="caution">
    <text evidence="3">The sequence shown here is derived from an EMBL/GenBank/DDBJ whole genome shotgun (WGS) entry which is preliminary data.</text>
</comment>
<accession>A0ABR0LW91</accession>
<evidence type="ECO:0000313" key="3">
    <source>
        <dbReference type="EMBL" id="KAK5243297.1"/>
    </source>
</evidence>
<dbReference type="PANTHER" id="PTHR45653">
    <property type="entry name" value="DEDICATOR OF CYTOKINESIS"/>
    <property type="match status" value="1"/>
</dbReference>
<dbReference type="InterPro" id="IPR026791">
    <property type="entry name" value="DOCK"/>
</dbReference>
<sequence>MPLWTQEAFVPDGDHVLTLYKYDEYTSSVISGKGAYLALPPWSAKKKDESVTGPLAALHLSTYLCSTRYSQDPNLLGLLKWRDHHGSDLQNLLKRFVFVPELEIVKLLNEVFDALFAVLDEYSGSEEYEDLIFNNLVIVLGIVHDRRFDLVPLVDHYIGAQFSWPGAASCLIRGYMRLLADPVNPEASRSLRATFKVGGQILKFIVSARYHQKEKEAGIGITSRGPAFVQELQKVFKALEALMRNPAPTL</sequence>
<proteinExistence type="inferred from homology"/>
<comment type="similarity">
    <text evidence="1">Belongs to the DOCK family.</text>
</comment>
<keyword evidence="3" id="KW-0418">Kinase</keyword>
<dbReference type="EMBL" id="JAVRRA010010024">
    <property type="protein sequence ID" value="KAK5243297.1"/>
    <property type="molecule type" value="Genomic_DNA"/>
</dbReference>
<dbReference type="InterPro" id="IPR056372">
    <property type="entry name" value="TPR_DOCK"/>
</dbReference>
<feature type="domain" description="C2 DOCK-type" evidence="2">
    <location>
        <begin position="1"/>
        <end position="65"/>
    </location>
</feature>
<protein>
    <submittedName>
        <fullName evidence="3">Deoxycytidine kinase 1</fullName>
    </submittedName>
</protein>
<evidence type="ECO:0000259" key="2">
    <source>
        <dbReference type="PROSITE" id="PS51650"/>
    </source>
</evidence>
<dbReference type="PROSITE" id="PS51650">
    <property type="entry name" value="C2_DOCK"/>
    <property type="match status" value="1"/>
</dbReference>
<gene>
    <name evidence="3" type="primary">DCK1_3</name>
    <name evidence="3" type="ORF">LTR16_008009</name>
</gene>